<name>A0A8J2K9Y5_9HEXA</name>
<comment type="caution">
    <text evidence="2">The sequence shown here is derived from an EMBL/GenBank/DDBJ whole genome shotgun (WGS) entry which is preliminary data.</text>
</comment>
<evidence type="ECO:0000313" key="2">
    <source>
        <dbReference type="EMBL" id="CAG7732358.1"/>
    </source>
</evidence>
<feature type="transmembrane region" description="Helical" evidence="1">
    <location>
        <begin position="57"/>
        <end position="81"/>
    </location>
</feature>
<keyword evidence="1" id="KW-1133">Transmembrane helix</keyword>
<dbReference type="AlphaFoldDB" id="A0A8J2K9Y5"/>
<feature type="transmembrane region" description="Helical" evidence="1">
    <location>
        <begin position="101"/>
        <end position="123"/>
    </location>
</feature>
<evidence type="ECO:0000256" key="1">
    <source>
        <dbReference type="SAM" id="Phobius"/>
    </source>
</evidence>
<organism evidence="2 3">
    <name type="scientific">Allacma fusca</name>
    <dbReference type="NCBI Taxonomy" id="39272"/>
    <lineage>
        <taxon>Eukaryota</taxon>
        <taxon>Metazoa</taxon>
        <taxon>Ecdysozoa</taxon>
        <taxon>Arthropoda</taxon>
        <taxon>Hexapoda</taxon>
        <taxon>Collembola</taxon>
        <taxon>Symphypleona</taxon>
        <taxon>Sminthuridae</taxon>
        <taxon>Allacma</taxon>
    </lineage>
</organism>
<feature type="transmembrane region" description="Helical" evidence="1">
    <location>
        <begin position="135"/>
        <end position="154"/>
    </location>
</feature>
<keyword evidence="1" id="KW-0812">Transmembrane</keyword>
<gene>
    <name evidence="2" type="ORF">AFUS01_LOCUS20879</name>
</gene>
<proteinExistence type="predicted"/>
<sequence>MRHTKTNSWCTLGDVAQIVGWFQIVRSLILSILFGFELYLTLVTYLDAESSLMSNTYAVRVSILTVAITTVSLLLLVQYILMGSLLLKACRNKDLARMRSWMIYEITGVVLWTLLYTAAFLGLPKDHKTYSFQNLLVILVAELCCVIVVTIHYTDLKTSDGITQ</sequence>
<feature type="transmembrane region" description="Helical" evidence="1">
    <location>
        <begin position="20"/>
        <end position="45"/>
    </location>
</feature>
<keyword evidence="3" id="KW-1185">Reference proteome</keyword>
<accession>A0A8J2K9Y5</accession>
<dbReference type="EMBL" id="CAJVCH010229676">
    <property type="protein sequence ID" value="CAG7732358.1"/>
    <property type="molecule type" value="Genomic_DNA"/>
</dbReference>
<reference evidence="2" key="1">
    <citation type="submission" date="2021-06" db="EMBL/GenBank/DDBJ databases">
        <authorList>
            <person name="Hodson N. C."/>
            <person name="Mongue J. A."/>
            <person name="Jaron S. K."/>
        </authorList>
    </citation>
    <scope>NUCLEOTIDE SEQUENCE</scope>
</reference>
<protein>
    <submittedName>
        <fullName evidence="2">Uncharacterized protein</fullName>
    </submittedName>
</protein>
<feature type="non-terminal residue" evidence="2">
    <location>
        <position position="1"/>
    </location>
</feature>
<keyword evidence="1" id="KW-0472">Membrane</keyword>
<evidence type="ECO:0000313" key="3">
    <source>
        <dbReference type="Proteomes" id="UP000708208"/>
    </source>
</evidence>
<dbReference type="Proteomes" id="UP000708208">
    <property type="component" value="Unassembled WGS sequence"/>
</dbReference>